<organism evidence="1 2">
    <name type="scientific">Mytilus galloprovincialis</name>
    <name type="common">Mediterranean mussel</name>
    <dbReference type="NCBI Taxonomy" id="29158"/>
    <lineage>
        <taxon>Eukaryota</taxon>
        <taxon>Metazoa</taxon>
        <taxon>Spiralia</taxon>
        <taxon>Lophotrochozoa</taxon>
        <taxon>Mollusca</taxon>
        <taxon>Bivalvia</taxon>
        <taxon>Autobranchia</taxon>
        <taxon>Pteriomorphia</taxon>
        <taxon>Mytilida</taxon>
        <taxon>Mytiloidea</taxon>
        <taxon>Mytilidae</taxon>
        <taxon>Mytilinae</taxon>
        <taxon>Mytilus</taxon>
    </lineage>
</organism>
<dbReference type="OrthoDB" id="6133722at2759"/>
<gene>
    <name evidence="1" type="ORF">MGAL_10B029543</name>
</gene>
<dbReference type="AlphaFoldDB" id="A0A8B6DE78"/>
<keyword evidence="2" id="KW-1185">Reference proteome</keyword>
<name>A0A8B6DE78_MYTGA</name>
<comment type="caution">
    <text evidence="1">The sequence shown here is derived from an EMBL/GenBank/DDBJ whole genome shotgun (WGS) entry which is preliminary data.</text>
</comment>
<evidence type="ECO:0000313" key="1">
    <source>
        <dbReference type="EMBL" id="VDI18750.1"/>
    </source>
</evidence>
<sequence>MYEMDSGCFCFNDEKYRNLVERKSNKCQRRCPDFTDKMHCGSTDMYYVNIYRREQDLPPNVKDQNFDCLTVSRHKMHKDIKQMPCNKAVSFICSGRDKPAEQQLPFIKAKLFCENLLSRLINSNESLPQIAKNNTYYWIGTFRQLVFHHKESTVHQSTTTGPIPVKSTQGIYKQQSTAIRETTLELDKMTTERSTLIATSANLPTKISTLFAKEEIVTQFDSLSKSMKSEKHHDDLSCGIFCVGKYASEHQNI</sequence>
<evidence type="ECO:0008006" key="3">
    <source>
        <dbReference type="Google" id="ProtNLM"/>
    </source>
</evidence>
<dbReference type="EMBL" id="UYJE01003375">
    <property type="protein sequence ID" value="VDI18750.1"/>
    <property type="molecule type" value="Genomic_DNA"/>
</dbReference>
<dbReference type="Proteomes" id="UP000596742">
    <property type="component" value="Unassembled WGS sequence"/>
</dbReference>
<proteinExistence type="predicted"/>
<evidence type="ECO:0000313" key="2">
    <source>
        <dbReference type="Proteomes" id="UP000596742"/>
    </source>
</evidence>
<reference evidence="1" key="1">
    <citation type="submission" date="2018-11" db="EMBL/GenBank/DDBJ databases">
        <authorList>
            <person name="Alioto T."/>
            <person name="Alioto T."/>
        </authorList>
    </citation>
    <scope>NUCLEOTIDE SEQUENCE</scope>
</reference>
<protein>
    <recommendedName>
        <fullName evidence="3">WSC domain-containing protein</fullName>
    </recommendedName>
</protein>
<accession>A0A8B6DE78</accession>